<keyword evidence="5" id="KW-1185">Reference proteome</keyword>
<dbReference type="Gene3D" id="3.40.33.10">
    <property type="entry name" value="CAP"/>
    <property type="match status" value="1"/>
</dbReference>
<dbReference type="InterPro" id="IPR035940">
    <property type="entry name" value="CAP_sf"/>
</dbReference>
<dbReference type="SUPFAM" id="SSF55797">
    <property type="entry name" value="PR-1-like"/>
    <property type="match status" value="1"/>
</dbReference>
<dbReference type="EMBL" id="JARGYC010000047">
    <property type="protein sequence ID" value="MDF0602333.1"/>
    <property type="molecule type" value="Genomic_DNA"/>
</dbReference>
<keyword evidence="2" id="KW-0732">Signal</keyword>
<reference evidence="4" key="1">
    <citation type="submission" date="2023-03" db="EMBL/GenBank/DDBJ databases">
        <title>Multiphase analysis and comparison of six strains from genera Psychromarinibacter, Lutimaribacter, and Maritimibacter, including a novel species: Psychromarinibacter sediminicola sp. nov.</title>
        <authorList>
            <person name="Wang Y.-H."/>
            <person name="Ye M.-Q."/>
            <person name="Du Z.-J."/>
        </authorList>
    </citation>
    <scope>NUCLEOTIDE SEQUENCE</scope>
    <source>
        <strain evidence="4">C21-152</strain>
    </source>
</reference>
<accession>A0AAE3T9Z8</accession>
<dbReference type="PANTHER" id="PTHR31157:SF1">
    <property type="entry name" value="SCP DOMAIN-CONTAINING PROTEIN"/>
    <property type="match status" value="1"/>
</dbReference>
<dbReference type="Pfam" id="PF00188">
    <property type="entry name" value="CAP"/>
    <property type="match status" value="1"/>
</dbReference>
<sequence length="158" mass="16480">MHRRALLTAALAVVATPAAAQETCPRPDGGDAAAEALLDGTNALRRGRGLPALSVSGPLKRAAQRHSCHMARSGRMSHTGRGGSTVGDRATAAGYRWRFIAENVAEGYPTAEAVLDGWQGSSGHRANLLAPEARDIGIGLAEGDGRRYWTMVLGAPRG</sequence>
<proteinExistence type="predicted"/>
<evidence type="ECO:0000256" key="1">
    <source>
        <dbReference type="SAM" id="MobiDB-lite"/>
    </source>
</evidence>
<evidence type="ECO:0000256" key="2">
    <source>
        <dbReference type="SAM" id="SignalP"/>
    </source>
</evidence>
<dbReference type="PANTHER" id="PTHR31157">
    <property type="entry name" value="SCP DOMAIN-CONTAINING PROTEIN"/>
    <property type="match status" value="1"/>
</dbReference>
<comment type="caution">
    <text evidence="4">The sequence shown here is derived from an EMBL/GenBank/DDBJ whole genome shotgun (WGS) entry which is preliminary data.</text>
</comment>
<evidence type="ECO:0000259" key="3">
    <source>
        <dbReference type="Pfam" id="PF00188"/>
    </source>
</evidence>
<evidence type="ECO:0000313" key="4">
    <source>
        <dbReference type="EMBL" id="MDF0602333.1"/>
    </source>
</evidence>
<dbReference type="CDD" id="cd05379">
    <property type="entry name" value="CAP_bacterial"/>
    <property type="match status" value="1"/>
</dbReference>
<gene>
    <name evidence="4" type="ORF">P1J78_16460</name>
</gene>
<feature type="domain" description="SCP" evidence="3">
    <location>
        <begin position="38"/>
        <end position="152"/>
    </location>
</feature>
<dbReference type="Proteomes" id="UP001220964">
    <property type="component" value="Unassembled WGS sequence"/>
</dbReference>
<evidence type="ECO:0000313" key="5">
    <source>
        <dbReference type="Proteomes" id="UP001220964"/>
    </source>
</evidence>
<dbReference type="RefSeq" id="WP_275568460.1">
    <property type="nucleotide sequence ID" value="NZ_JARGYC010000047.1"/>
</dbReference>
<feature type="signal peptide" evidence="2">
    <location>
        <begin position="1"/>
        <end position="20"/>
    </location>
</feature>
<feature type="chain" id="PRO_5042086180" evidence="2">
    <location>
        <begin position="21"/>
        <end position="158"/>
    </location>
</feature>
<name>A0AAE3T9Z8_9RHOB</name>
<dbReference type="AlphaFoldDB" id="A0AAE3T9Z8"/>
<feature type="region of interest" description="Disordered" evidence="1">
    <location>
        <begin position="68"/>
        <end position="87"/>
    </location>
</feature>
<organism evidence="4 5">
    <name type="scientific">Psychromarinibacter sediminicola</name>
    <dbReference type="NCBI Taxonomy" id="3033385"/>
    <lineage>
        <taxon>Bacteria</taxon>
        <taxon>Pseudomonadati</taxon>
        <taxon>Pseudomonadota</taxon>
        <taxon>Alphaproteobacteria</taxon>
        <taxon>Rhodobacterales</taxon>
        <taxon>Paracoccaceae</taxon>
        <taxon>Psychromarinibacter</taxon>
    </lineage>
</organism>
<dbReference type="InterPro" id="IPR014044">
    <property type="entry name" value="CAP_dom"/>
</dbReference>
<protein>
    <submittedName>
        <fullName evidence="4">CAP domain-containing protein</fullName>
    </submittedName>
</protein>